<keyword evidence="3 7" id="KW-0997">Cell inner membrane</keyword>
<dbReference type="Pfam" id="PF06808">
    <property type="entry name" value="DctM"/>
    <property type="match status" value="1"/>
</dbReference>
<comment type="subcellular location">
    <subcellularLocation>
        <location evidence="1 7">Cell inner membrane</location>
        <topology evidence="1 7">Multi-pass membrane protein</topology>
    </subcellularLocation>
</comment>
<dbReference type="InterPro" id="IPR004681">
    <property type="entry name" value="TRAP_DctM"/>
</dbReference>
<dbReference type="EMBL" id="CP039704">
    <property type="protein sequence ID" value="QCI80122.1"/>
    <property type="molecule type" value="Genomic_DNA"/>
</dbReference>
<dbReference type="Proteomes" id="UP000298714">
    <property type="component" value="Chromosome"/>
</dbReference>
<proteinExistence type="predicted"/>
<keyword evidence="2" id="KW-1003">Cell membrane</keyword>
<dbReference type="PANTHER" id="PTHR33362:SF7">
    <property type="entry name" value="SLL1103 PROTEIN"/>
    <property type="match status" value="1"/>
</dbReference>
<comment type="function">
    <text evidence="7">Part of the tripartite ATP-independent periplasmic (TRAP) transport system.</text>
</comment>
<gene>
    <name evidence="10" type="ORF">E6W36_13230</name>
</gene>
<dbReference type="RefSeq" id="WP_222872981.1">
    <property type="nucleotide sequence ID" value="NZ_CP039704.1"/>
</dbReference>
<name>A0A4D7CCA2_9SPHN</name>
<evidence type="ECO:0000256" key="8">
    <source>
        <dbReference type="SAM" id="Phobius"/>
    </source>
</evidence>
<evidence type="ECO:0000256" key="3">
    <source>
        <dbReference type="ARBA" id="ARBA00022519"/>
    </source>
</evidence>
<evidence type="ECO:0000256" key="1">
    <source>
        <dbReference type="ARBA" id="ARBA00004429"/>
    </source>
</evidence>
<keyword evidence="7" id="KW-0813">Transport</keyword>
<evidence type="ECO:0000259" key="9">
    <source>
        <dbReference type="Pfam" id="PF06808"/>
    </source>
</evidence>
<sequence>MSGGILAAAMLLSLATALLAGFPAAFTLGGVALLYALIALLLQSSGLLPPLIAWGDILLASDRIQAMATNPTLLAVPLFAAMGAILDRSGVADDLIQAMHRAMARRRSGNALAALLSGILLALAGSLVGATVAATGAFAPTTTADARWGDNGGGGAWADHTPSIVLVLLADSLGSAQGDAAQSLGDYATAPIGVPDLFAAALAPACCWRCCFSCIAASFPRPHAGQKQPHRRFGHPPHACWRWRRAFSGRCFSRR</sequence>
<organism evidence="10 11">
    <name type="scientific">Hankyongella ginsenosidimutans</name>
    <dbReference type="NCBI Taxonomy" id="1763828"/>
    <lineage>
        <taxon>Bacteria</taxon>
        <taxon>Pseudomonadati</taxon>
        <taxon>Pseudomonadota</taxon>
        <taxon>Alphaproteobacteria</taxon>
        <taxon>Sphingomonadales</taxon>
        <taxon>Sphingomonadaceae</taxon>
        <taxon>Hankyongella</taxon>
    </lineage>
</organism>
<protein>
    <submittedName>
        <fullName evidence="10">TRAP transporter large permease subunit</fullName>
    </submittedName>
</protein>
<dbReference type="GO" id="GO:0022857">
    <property type="term" value="F:transmembrane transporter activity"/>
    <property type="evidence" value="ECO:0007669"/>
    <property type="project" value="UniProtKB-UniRule"/>
</dbReference>
<dbReference type="GO" id="GO:0005886">
    <property type="term" value="C:plasma membrane"/>
    <property type="evidence" value="ECO:0007669"/>
    <property type="project" value="UniProtKB-SubCell"/>
</dbReference>
<dbReference type="AlphaFoldDB" id="A0A4D7CCA2"/>
<evidence type="ECO:0000256" key="4">
    <source>
        <dbReference type="ARBA" id="ARBA00022692"/>
    </source>
</evidence>
<keyword evidence="5 8" id="KW-1133">Transmembrane helix</keyword>
<dbReference type="KEGG" id="hgn:E6W36_13230"/>
<dbReference type="InterPro" id="IPR010656">
    <property type="entry name" value="DctM"/>
</dbReference>
<keyword evidence="11" id="KW-1185">Reference proteome</keyword>
<evidence type="ECO:0000313" key="11">
    <source>
        <dbReference type="Proteomes" id="UP000298714"/>
    </source>
</evidence>
<evidence type="ECO:0000256" key="2">
    <source>
        <dbReference type="ARBA" id="ARBA00022475"/>
    </source>
</evidence>
<evidence type="ECO:0000256" key="5">
    <source>
        <dbReference type="ARBA" id="ARBA00022989"/>
    </source>
</evidence>
<evidence type="ECO:0000256" key="6">
    <source>
        <dbReference type="ARBA" id="ARBA00023136"/>
    </source>
</evidence>
<evidence type="ECO:0000313" key="10">
    <source>
        <dbReference type="EMBL" id="QCI80122.1"/>
    </source>
</evidence>
<feature type="transmembrane region" description="Helical" evidence="8">
    <location>
        <begin position="111"/>
        <end position="134"/>
    </location>
</feature>
<reference evidence="11" key="1">
    <citation type="submission" date="2019-04" db="EMBL/GenBank/DDBJ databases">
        <title>Complete genome sequence of Sphingomonas sp. W1-2-3.</title>
        <authorList>
            <person name="Im W.T."/>
        </authorList>
    </citation>
    <scope>NUCLEOTIDE SEQUENCE [LARGE SCALE GENOMIC DNA]</scope>
    <source>
        <strain evidence="11">W1-2-3</strain>
    </source>
</reference>
<dbReference type="PANTHER" id="PTHR33362">
    <property type="entry name" value="SIALIC ACID TRAP TRANSPORTER PERMEASE PROTEIN SIAT-RELATED"/>
    <property type="match status" value="1"/>
</dbReference>
<feature type="domain" description="TRAP C4-dicarboxylate transport system permease DctM subunit" evidence="9">
    <location>
        <begin position="12"/>
        <end position="139"/>
    </location>
</feature>
<feature type="transmembrane region" description="Helical" evidence="8">
    <location>
        <begin position="33"/>
        <end position="54"/>
    </location>
</feature>
<keyword evidence="4 8" id="KW-0812">Transmembrane</keyword>
<evidence type="ECO:0000256" key="7">
    <source>
        <dbReference type="RuleBase" id="RU369079"/>
    </source>
</evidence>
<keyword evidence="6 8" id="KW-0472">Membrane</keyword>
<accession>A0A4D7CCA2</accession>